<keyword evidence="7 13" id="KW-0547">Nucleotide-binding</keyword>
<dbReference type="InterPro" id="IPR009080">
    <property type="entry name" value="tRNAsynth_Ia_anticodon-bd"/>
</dbReference>
<dbReference type="GO" id="GO:0005524">
    <property type="term" value="F:ATP binding"/>
    <property type="evidence" value="ECO:0007669"/>
    <property type="project" value="UniProtKB-KW"/>
</dbReference>
<dbReference type="GO" id="GO:0005737">
    <property type="term" value="C:cytoplasm"/>
    <property type="evidence" value="ECO:0007669"/>
    <property type="project" value="UniProtKB-SubCell"/>
</dbReference>
<keyword evidence="6 13" id="KW-0436">Ligase</keyword>
<dbReference type="EMBL" id="HACM01010372">
    <property type="protein sequence ID" value="CRZ10814.1"/>
    <property type="molecule type" value="Transcribed_RNA"/>
</dbReference>
<evidence type="ECO:0000256" key="10">
    <source>
        <dbReference type="ARBA" id="ARBA00023146"/>
    </source>
</evidence>
<dbReference type="Gene3D" id="3.30.1360.70">
    <property type="entry name" value="Arginyl tRNA synthetase N-terminal domain"/>
    <property type="match status" value="1"/>
</dbReference>
<evidence type="ECO:0000259" key="15">
    <source>
        <dbReference type="SMART" id="SM01016"/>
    </source>
</evidence>
<keyword evidence="5" id="KW-0963">Cytoplasm</keyword>
<keyword evidence="8 13" id="KW-0067">ATP-binding</keyword>
<feature type="non-terminal residue" evidence="16">
    <location>
        <position position="1"/>
    </location>
</feature>
<evidence type="ECO:0000256" key="4">
    <source>
        <dbReference type="ARBA" id="ARBA00012837"/>
    </source>
</evidence>
<dbReference type="AlphaFoldDB" id="A0A0H5RQ37"/>
<dbReference type="SUPFAM" id="SSF55190">
    <property type="entry name" value="Arginyl-tRNA synthetase (ArgRS), N-terminal 'additional' domain"/>
    <property type="match status" value="1"/>
</dbReference>
<dbReference type="PRINTS" id="PR01038">
    <property type="entry name" value="TRNASYNTHARG"/>
</dbReference>
<dbReference type="Pfam" id="PF05746">
    <property type="entry name" value="DALR_1"/>
    <property type="match status" value="1"/>
</dbReference>
<dbReference type="FunFam" id="1.10.730.10:FF:000006">
    <property type="entry name" value="Arginyl-tRNA synthetase 2, mitochondrial"/>
    <property type="match status" value="1"/>
</dbReference>
<dbReference type="Gene3D" id="3.40.50.620">
    <property type="entry name" value="HUPs"/>
    <property type="match status" value="1"/>
</dbReference>
<dbReference type="FunFam" id="3.40.50.620:FF:000116">
    <property type="entry name" value="Arginine--tRNA ligase"/>
    <property type="match status" value="1"/>
</dbReference>
<dbReference type="InterPro" id="IPR001412">
    <property type="entry name" value="aa-tRNA-synth_I_CS"/>
</dbReference>
<sequence length="608" mass="67436">GPPIPVAPGRQVGQLFLTSGGSINGIMSLRAISAALADVWRQAIPSLSASQAATAAMVRPADRKAGGQAHWQCNGALGLGVIDGSPYEIASRLVTELGKTPVPMVKSASVSGPGYINLTADDRYLSSSLSSFTIGMCPNTDHHRQHVVIDMSSPNIAKRMHVGHIRSTVIGEAIANLLLCQGHSVLKVNHVGDFGSQFGMLMAIIHDKNVNLTDLNISEIEDLYRQAKQINDEQFKKSSHEYVLKLQRQEHDTVNIWNMIKDVSRREYNTIYKRLGISSLLERGESFYLPFLASTVQDLVHSRIAVNSDGAICVFDNKDQEREDDFPLMLRKSDGGFTYDITDLAALRYRFDTDGANRVIYVVDQGQSAHFEKVFSVGNKAGWIPANASCEFVGFGVVLGDDGKRFRTREGNVVPLSDLLDNAVDKAREILVDRGTISDPADLEKTANAVGISAVIYADLSRHRLSNVMFNMDAILDFKGNTSVYLQYTLCRIYSIFRKAYGESWRMGQNPTMPIDNTTVTLSHHHERNLSTLILRYGDALHDACDRLQPHILCQYLYQLSSTVNAFYGSCHVLGHDNEHTRLLLLHHSSNILRHAFNILSIQHLHHI</sequence>
<dbReference type="SMART" id="SM00836">
    <property type="entry name" value="DALR_1"/>
    <property type="match status" value="1"/>
</dbReference>
<comment type="subunit">
    <text evidence="3">Monomer.</text>
</comment>
<organism evidence="16">
    <name type="scientific">Spongospora subterranea</name>
    <dbReference type="NCBI Taxonomy" id="70186"/>
    <lineage>
        <taxon>Eukaryota</taxon>
        <taxon>Sar</taxon>
        <taxon>Rhizaria</taxon>
        <taxon>Endomyxa</taxon>
        <taxon>Phytomyxea</taxon>
        <taxon>Plasmodiophorida</taxon>
        <taxon>Plasmodiophoridae</taxon>
        <taxon>Spongospora</taxon>
    </lineage>
</organism>
<evidence type="ECO:0000256" key="1">
    <source>
        <dbReference type="ARBA" id="ARBA00004496"/>
    </source>
</evidence>
<evidence type="ECO:0000256" key="12">
    <source>
        <dbReference type="ARBA" id="ARBA00049339"/>
    </source>
</evidence>
<reference evidence="16" key="1">
    <citation type="submission" date="2015-04" db="EMBL/GenBank/DDBJ databases">
        <title>The genome sequence of the plant pathogenic Rhizarian Plasmodiophora brassicae reveals insights in its biotrophic life cycle and the origin of chitin synthesis.</title>
        <authorList>
            <person name="Schwelm A."/>
            <person name="Fogelqvist J."/>
            <person name="Knaust A."/>
            <person name="Julke S."/>
            <person name="Lilja T."/>
            <person name="Dhandapani V."/>
            <person name="Bonilla-Rosso G."/>
            <person name="Karlsson M."/>
            <person name="Shevchenko A."/>
            <person name="Choi S.R."/>
            <person name="Kim H.G."/>
            <person name="Park J.Y."/>
            <person name="Lim Y.P."/>
            <person name="Ludwig-Muller J."/>
            <person name="Dixelius C."/>
        </authorList>
    </citation>
    <scope>NUCLEOTIDE SEQUENCE</scope>
    <source>
        <tissue evidence="16">Potato root galls</tissue>
    </source>
</reference>
<dbReference type="PROSITE" id="PS00178">
    <property type="entry name" value="AA_TRNA_LIGASE_I"/>
    <property type="match status" value="1"/>
</dbReference>
<evidence type="ECO:0000256" key="7">
    <source>
        <dbReference type="ARBA" id="ARBA00022741"/>
    </source>
</evidence>
<dbReference type="InterPro" id="IPR005148">
    <property type="entry name" value="Arg-tRNA-synth_N"/>
</dbReference>
<evidence type="ECO:0000256" key="13">
    <source>
        <dbReference type="RuleBase" id="RU363038"/>
    </source>
</evidence>
<comment type="catalytic activity">
    <reaction evidence="12">
        <text>tRNA(Arg) + L-arginine + ATP = L-arginyl-tRNA(Arg) + AMP + diphosphate</text>
        <dbReference type="Rhea" id="RHEA:20301"/>
        <dbReference type="Rhea" id="RHEA-COMP:9658"/>
        <dbReference type="Rhea" id="RHEA-COMP:9673"/>
        <dbReference type="ChEBI" id="CHEBI:30616"/>
        <dbReference type="ChEBI" id="CHEBI:32682"/>
        <dbReference type="ChEBI" id="CHEBI:33019"/>
        <dbReference type="ChEBI" id="CHEBI:78442"/>
        <dbReference type="ChEBI" id="CHEBI:78513"/>
        <dbReference type="ChEBI" id="CHEBI:456215"/>
        <dbReference type="EC" id="6.1.1.19"/>
    </reaction>
</comment>
<proteinExistence type="inferred from homology"/>
<dbReference type="InterPro" id="IPR035684">
    <property type="entry name" value="ArgRS_core"/>
</dbReference>
<accession>A0A0H5RQ37</accession>
<comment type="similarity">
    <text evidence="2 13">Belongs to the class-I aminoacyl-tRNA synthetase family.</text>
</comment>
<protein>
    <recommendedName>
        <fullName evidence="4">arginine--tRNA ligase</fullName>
        <ecNumber evidence="4">6.1.1.19</ecNumber>
    </recommendedName>
    <alternativeName>
        <fullName evidence="11">Arginyl-tRNA synthetase</fullName>
    </alternativeName>
</protein>
<evidence type="ECO:0000313" key="16">
    <source>
        <dbReference type="EMBL" id="CRZ10814.1"/>
    </source>
</evidence>
<dbReference type="SMART" id="SM01016">
    <property type="entry name" value="Arg_tRNA_synt_N"/>
    <property type="match status" value="1"/>
</dbReference>
<evidence type="ECO:0000256" key="8">
    <source>
        <dbReference type="ARBA" id="ARBA00022840"/>
    </source>
</evidence>
<dbReference type="GO" id="GO:0004814">
    <property type="term" value="F:arginine-tRNA ligase activity"/>
    <property type="evidence" value="ECO:0007669"/>
    <property type="project" value="UniProtKB-EC"/>
</dbReference>
<comment type="subcellular location">
    <subcellularLocation>
        <location evidence="1">Cytoplasm</location>
    </subcellularLocation>
</comment>
<evidence type="ECO:0000256" key="11">
    <source>
        <dbReference type="ARBA" id="ARBA00033033"/>
    </source>
</evidence>
<dbReference type="InterPro" id="IPR001278">
    <property type="entry name" value="Arg-tRNA-ligase"/>
</dbReference>
<name>A0A0H5RQ37_9EUKA</name>
<dbReference type="Pfam" id="PF00750">
    <property type="entry name" value="tRNA-synt_1d"/>
    <property type="match status" value="1"/>
</dbReference>
<evidence type="ECO:0000256" key="5">
    <source>
        <dbReference type="ARBA" id="ARBA00022490"/>
    </source>
</evidence>
<keyword evidence="9 13" id="KW-0648">Protein biosynthesis</keyword>
<dbReference type="InterPro" id="IPR008909">
    <property type="entry name" value="DALR_anticod-bd"/>
</dbReference>
<dbReference type="PANTHER" id="PTHR11956">
    <property type="entry name" value="ARGINYL-TRNA SYNTHETASE"/>
    <property type="match status" value="1"/>
</dbReference>
<evidence type="ECO:0000256" key="3">
    <source>
        <dbReference type="ARBA" id="ARBA00011245"/>
    </source>
</evidence>
<evidence type="ECO:0000256" key="2">
    <source>
        <dbReference type="ARBA" id="ARBA00005594"/>
    </source>
</evidence>
<dbReference type="EC" id="6.1.1.19" evidence="4"/>
<dbReference type="SUPFAM" id="SSF47323">
    <property type="entry name" value="Anticodon-binding domain of a subclass of class I aminoacyl-tRNA synthetases"/>
    <property type="match status" value="1"/>
</dbReference>
<dbReference type="NCBIfam" id="TIGR00456">
    <property type="entry name" value="argS"/>
    <property type="match status" value="1"/>
</dbReference>
<keyword evidence="10 13" id="KW-0030">Aminoacyl-tRNA synthetase</keyword>
<dbReference type="GO" id="GO:0006420">
    <property type="term" value="P:arginyl-tRNA aminoacylation"/>
    <property type="evidence" value="ECO:0007669"/>
    <property type="project" value="InterPro"/>
</dbReference>
<dbReference type="Gene3D" id="1.10.730.10">
    <property type="entry name" value="Isoleucyl-tRNA Synthetase, Domain 1"/>
    <property type="match status" value="1"/>
</dbReference>
<dbReference type="InterPro" id="IPR014729">
    <property type="entry name" value="Rossmann-like_a/b/a_fold"/>
</dbReference>
<feature type="domain" description="Arginyl tRNA synthetase N-terminal" evidence="15">
    <location>
        <begin position="30"/>
        <end position="120"/>
    </location>
</feature>
<dbReference type="SUPFAM" id="SSF52374">
    <property type="entry name" value="Nucleotidylyl transferase"/>
    <property type="match status" value="1"/>
</dbReference>
<evidence type="ECO:0000256" key="6">
    <source>
        <dbReference type="ARBA" id="ARBA00022598"/>
    </source>
</evidence>
<dbReference type="InterPro" id="IPR036695">
    <property type="entry name" value="Arg-tRNA-synth_N_sf"/>
</dbReference>
<feature type="domain" description="DALR anticodon binding" evidence="14">
    <location>
        <begin position="486"/>
        <end position="608"/>
    </location>
</feature>
<dbReference type="Pfam" id="PF03485">
    <property type="entry name" value="Arg_tRNA_synt_N"/>
    <property type="match status" value="1"/>
</dbReference>
<evidence type="ECO:0000256" key="9">
    <source>
        <dbReference type="ARBA" id="ARBA00022917"/>
    </source>
</evidence>
<evidence type="ECO:0000259" key="14">
    <source>
        <dbReference type="SMART" id="SM00836"/>
    </source>
</evidence>
<dbReference type="PANTHER" id="PTHR11956:SF5">
    <property type="entry name" value="ARGININE--TRNA LIGASE, CYTOPLASMIC"/>
    <property type="match status" value="1"/>
</dbReference>
<feature type="non-terminal residue" evidence="16">
    <location>
        <position position="608"/>
    </location>
</feature>